<dbReference type="EMBL" id="LXQA010440370">
    <property type="protein sequence ID" value="MCI51992.1"/>
    <property type="molecule type" value="Genomic_DNA"/>
</dbReference>
<dbReference type="AlphaFoldDB" id="A0A392SU66"/>
<protein>
    <submittedName>
        <fullName evidence="1">Uncharacterized protein</fullName>
    </submittedName>
</protein>
<proteinExistence type="predicted"/>
<keyword evidence="2" id="KW-1185">Reference proteome</keyword>
<organism evidence="1 2">
    <name type="scientific">Trifolium medium</name>
    <dbReference type="NCBI Taxonomy" id="97028"/>
    <lineage>
        <taxon>Eukaryota</taxon>
        <taxon>Viridiplantae</taxon>
        <taxon>Streptophyta</taxon>
        <taxon>Embryophyta</taxon>
        <taxon>Tracheophyta</taxon>
        <taxon>Spermatophyta</taxon>
        <taxon>Magnoliopsida</taxon>
        <taxon>eudicotyledons</taxon>
        <taxon>Gunneridae</taxon>
        <taxon>Pentapetalae</taxon>
        <taxon>rosids</taxon>
        <taxon>fabids</taxon>
        <taxon>Fabales</taxon>
        <taxon>Fabaceae</taxon>
        <taxon>Papilionoideae</taxon>
        <taxon>50 kb inversion clade</taxon>
        <taxon>NPAAA clade</taxon>
        <taxon>Hologalegina</taxon>
        <taxon>IRL clade</taxon>
        <taxon>Trifolieae</taxon>
        <taxon>Trifolium</taxon>
    </lineage>
</organism>
<dbReference type="Proteomes" id="UP000265520">
    <property type="component" value="Unassembled WGS sequence"/>
</dbReference>
<accession>A0A392SU66</accession>
<evidence type="ECO:0000313" key="1">
    <source>
        <dbReference type="EMBL" id="MCI51992.1"/>
    </source>
</evidence>
<sequence length="77" mass="8658">GGWKRRKSGRSWRDFNVVVKLEILRSTERGEENGSAGGDVALKNVHLFKTHPTAIKMRYTGKFGICVKKSYIGCEMA</sequence>
<name>A0A392SU66_9FABA</name>
<evidence type="ECO:0000313" key="2">
    <source>
        <dbReference type="Proteomes" id="UP000265520"/>
    </source>
</evidence>
<feature type="non-terminal residue" evidence="1">
    <location>
        <position position="1"/>
    </location>
</feature>
<reference evidence="1 2" key="1">
    <citation type="journal article" date="2018" name="Front. Plant Sci.">
        <title>Red Clover (Trifolium pratense) and Zigzag Clover (T. medium) - A Picture of Genomic Similarities and Differences.</title>
        <authorList>
            <person name="Dluhosova J."/>
            <person name="Istvanek J."/>
            <person name="Nedelnik J."/>
            <person name="Repkova J."/>
        </authorList>
    </citation>
    <scope>NUCLEOTIDE SEQUENCE [LARGE SCALE GENOMIC DNA]</scope>
    <source>
        <strain evidence="2">cv. 10/8</strain>
        <tissue evidence="1">Leaf</tissue>
    </source>
</reference>
<comment type="caution">
    <text evidence="1">The sequence shown here is derived from an EMBL/GenBank/DDBJ whole genome shotgun (WGS) entry which is preliminary data.</text>
</comment>